<dbReference type="RefSeq" id="WP_100164003.1">
    <property type="nucleotide sequence ID" value="NZ_PGTB01000115.1"/>
</dbReference>
<dbReference type="PANTHER" id="PTHR30055">
    <property type="entry name" value="HTH-TYPE TRANSCRIPTIONAL REGULATOR RUTR"/>
    <property type="match status" value="1"/>
</dbReference>
<comment type="caution">
    <text evidence="4">The sequence shown here is derived from an EMBL/GenBank/DDBJ whole genome shotgun (WGS) entry which is preliminary data.</text>
</comment>
<protein>
    <submittedName>
        <fullName evidence="4">TetR family transcriptional regulator</fullName>
    </submittedName>
</protein>
<dbReference type="SUPFAM" id="SSF48498">
    <property type="entry name" value="Tetracyclin repressor-like, C-terminal domain"/>
    <property type="match status" value="1"/>
</dbReference>
<dbReference type="Pfam" id="PF00440">
    <property type="entry name" value="TetR_N"/>
    <property type="match status" value="1"/>
</dbReference>
<name>A0A2M8IX40_9RHOB</name>
<evidence type="ECO:0000256" key="2">
    <source>
        <dbReference type="PROSITE-ProRule" id="PRU00335"/>
    </source>
</evidence>
<feature type="domain" description="HTH tetR-type" evidence="3">
    <location>
        <begin position="12"/>
        <end position="72"/>
    </location>
</feature>
<dbReference type="GO" id="GO:0003700">
    <property type="term" value="F:DNA-binding transcription factor activity"/>
    <property type="evidence" value="ECO:0007669"/>
    <property type="project" value="TreeGrafter"/>
</dbReference>
<dbReference type="AlphaFoldDB" id="A0A2M8IX40"/>
<dbReference type="Proteomes" id="UP000231553">
    <property type="component" value="Unassembled WGS sequence"/>
</dbReference>
<dbReference type="GO" id="GO:0045892">
    <property type="term" value="P:negative regulation of DNA-templated transcription"/>
    <property type="evidence" value="ECO:0007669"/>
    <property type="project" value="InterPro"/>
</dbReference>
<dbReference type="PANTHER" id="PTHR30055:SF196">
    <property type="entry name" value="HTH-TYPE TRANSCRIPTIONAL REGULATOR RUTR"/>
    <property type="match status" value="1"/>
</dbReference>
<sequence length="204" mass="22809">MAPTRQATRIQQKNRAAILEAALEVFSAHGFRGATVDQIAAEAGLSKPNLLYYFPSKDAIHAELLAGLLDTWLDPLRALDPQGDPLEEVLAYMRRKLEMSRDFPRESRLFANEIIQGAPRIGTTLGTDLKQLVDEKAAVIEGWIAHGRIAPVHPHHLIFSIWSLTQHYADFDVQVRAVLGGRDGDHFQEAGRYLEQLFTKMLSA</sequence>
<feature type="DNA-binding region" description="H-T-H motif" evidence="2">
    <location>
        <begin position="35"/>
        <end position="54"/>
    </location>
</feature>
<keyword evidence="1 2" id="KW-0238">DNA-binding</keyword>
<keyword evidence="5" id="KW-1185">Reference proteome</keyword>
<dbReference type="PROSITE" id="PS50977">
    <property type="entry name" value="HTH_TETR_2"/>
    <property type="match status" value="1"/>
</dbReference>
<reference evidence="4 5" key="1">
    <citation type="journal article" date="2018" name="Int. J. Syst. Evol. Microbiol.">
        <title>Pseudooceanicola lipolyticus sp. nov., a marine alphaproteobacterium, reclassification of Oceanicola flagellatus as Pseudooceanicola flagellatus comb. nov. and emended description of the genus Pseudooceanicola.</title>
        <authorList>
            <person name="Huang M.-M."/>
            <person name="Guo L.-L."/>
            <person name="Wu Y.-H."/>
            <person name="Lai Q.-L."/>
            <person name="Shao Z.-Z."/>
            <person name="Wang C.-S."/>
            <person name="Wu M."/>
            <person name="Xu X.-W."/>
        </authorList>
    </citation>
    <scope>NUCLEOTIDE SEQUENCE [LARGE SCALE GENOMIC DNA]</scope>
    <source>
        <strain evidence="4 5">157</strain>
    </source>
</reference>
<dbReference type="EMBL" id="PGTB01000115">
    <property type="protein sequence ID" value="PJE35099.1"/>
    <property type="molecule type" value="Genomic_DNA"/>
</dbReference>
<organism evidence="4 5">
    <name type="scientific">Pseudooceanicola lipolyticus</name>
    <dbReference type="NCBI Taxonomy" id="2029104"/>
    <lineage>
        <taxon>Bacteria</taxon>
        <taxon>Pseudomonadati</taxon>
        <taxon>Pseudomonadota</taxon>
        <taxon>Alphaproteobacteria</taxon>
        <taxon>Rhodobacterales</taxon>
        <taxon>Paracoccaceae</taxon>
        <taxon>Pseudooceanicola</taxon>
    </lineage>
</organism>
<dbReference type="SUPFAM" id="SSF46689">
    <property type="entry name" value="Homeodomain-like"/>
    <property type="match status" value="1"/>
</dbReference>
<dbReference type="InterPro" id="IPR013573">
    <property type="entry name" value="Tscrpt_reg_YcdC_C"/>
</dbReference>
<dbReference type="PRINTS" id="PR00455">
    <property type="entry name" value="HTHTETR"/>
</dbReference>
<gene>
    <name evidence="4" type="ORF">CVM52_18950</name>
</gene>
<evidence type="ECO:0000256" key="1">
    <source>
        <dbReference type="ARBA" id="ARBA00023125"/>
    </source>
</evidence>
<evidence type="ECO:0000259" key="3">
    <source>
        <dbReference type="PROSITE" id="PS50977"/>
    </source>
</evidence>
<proteinExistence type="predicted"/>
<dbReference type="InterPro" id="IPR036271">
    <property type="entry name" value="Tet_transcr_reg_TetR-rel_C_sf"/>
</dbReference>
<evidence type="ECO:0000313" key="5">
    <source>
        <dbReference type="Proteomes" id="UP000231553"/>
    </source>
</evidence>
<dbReference type="Pfam" id="PF08362">
    <property type="entry name" value="TetR_C_3"/>
    <property type="match status" value="1"/>
</dbReference>
<accession>A0A2M8IX40</accession>
<dbReference type="GO" id="GO:0000976">
    <property type="term" value="F:transcription cis-regulatory region binding"/>
    <property type="evidence" value="ECO:0007669"/>
    <property type="project" value="TreeGrafter"/>
</dbReference>
<dbReference type="InterPro" id="IPR001647">
    <property type="entry name" value="HTH_TetR"/>
</dbReference>
<dbReference type="Gene3D" id="1.10.357.10">
    <property type="entry name" value="Tetracycline Repressor, domain 2"/>
    <property type="match status" value="1"/>
</dbReference>
<dbReference type="InterPro" id="IPR050109">
    <property type="entry name" value="HTH-type_TetR-like_transc_reg"/>
</dbReference>
<dbReference type="Gene3D" id="1.10.10.60">
    <property type="entry name" value="Homeodomain-like"/>
    <property type="match status" value="1"/>
</dbReference>
<evidence type="ECO:0000313" key="4">
    <source>
        <dbReference type="EMBL" id="PJE35099.1"/>
    </source>
</evidence>
<dbReference type="OrthoDB" id="2356263at2"/>
<dbReference type="InterPro" id="IPR009057">
    <property type="entry name" value="Homeodomain-like_sf"/>
</dbReference>